<dbReference type="InterPro" id="IPR003593">
    <property type="entry name" value="AAA+_ATPase"/>
</dbReference>
<dbReference type="InterPro" id="IPR027417">
    <property type="entry name" value="P-loop_NTPase"/>
</dbReference>
<dbReference type="PROSITE" id="PS50893">
    <property type="entry name" value="ABC_TRANSPORTER_2"/>
    <property type="match status" value="1"/>
</dbReference>
<sequence length="285" mass="32040">MTAIVSARGLHKHYGSLRVLDGVDLNIEKGAIVGLIGPNGAGKTTLLKALLGLCRFEGELEVLGLDPRRQRHDLSRQICFIADVSVLPRWLKAGQALELVRDIHPLFDMDRARSYLDQTRIPMNKKVAHLSKGMITQLYLALVMAIDAPLLILDEPTLGLDILYRKKFYDHLIQDYHDRERTIIVTTHQVEEIETLLTHLLFLKDGKLVLNTSMASVADEYCELMVPKDRAQAGRDLGPIGEREVFGRKLFLYKGVERDVLGRLGELHTPGIVDLYLALMKEDAA</sequence>
<dbReference type="InterPro" id="IPR003439">
    <property type="entry name" value="ABC_transporter-like_ATP-bd"/>
</dbReference>
<proteinExistence type="predicted"/>
<name>A0A8A4TM13_SULCO</name>
<dbReference type="Pfam" id="PF00005">
    <property type="entry name" value="ABC_tran"/>
    <property type="match status" value="1"/>
</dbReference>
<dbReference type="SUPFAM" id="SSF52540">
    <property type="entry name" value="P-loop containing nucleoside triphosphate hydrolases"/>
    <property type="match status" value="1"/>
</dbReference>
<reference evidence="5" key="1">
    <citation type="submission" date="2021-03" db="EMBL/GenBank/DDBJ databases">
        <title>Acanthopleuribacteraceae sp. M133.</title>
        <authorList>
            <person name="Wang G."/>
        </authorList>
    </citation>
    <scope>NUCLEOTIDE SEQUENCE</scope>
    <source>
        <strain evidence="5">M133</strain>
    </source>
</reference>
<evidence type="ECO:0000313" key="6">
    <source>
        <dbReference type="Proteomes" id="UP000663929"/>
    </source>
</evidence>
<keyword evidence="1" id="KW-0813">Transport</keyword>
<dbReference type="Gene3D" id="3.40.50.300">
    <property type="entry name" value="P-loop containing nucleotide triphosphate hydrolases"/>
    <property type="match status" value="1"/>
</dbReference>
<evidence type="ECO:0000259" key="4">
    <source>
        <dbReference type="PROSITE" id="PS50893"/>
    </source>
</evidence>
<evidence type="ECO:0000256" key="1">
    <source>
        <dbReference type="ARBA" id="ARBA00022448"/>
    </source>
</evidence>
<gene>
    <name evidence="5" type="ORF">J3U87_33885</name>
</gene>
<keyword evidence="6" id="KW-1185">Reference proteome</keyword>
<dbReference type="RefSeq" id="WP_237380440.1">
    <property type="nucleotide sequence ID" value="NZ_CP071793.1"/>
</dbReference>
<dbReference type="AlphaFoldDB" id="A0A8A4TM13"/>
<evidence type="ECO:0000256" key="2">
    <source>
        <dbReference type="ARBA" id="ARBA00022741"/>
    </source>
</evidence>
<feature type="domain" description="ABC transporter" evidence="4">
    <location>
        <begin position="5"/>
        <end position="230"/>
    </location>
</feature>
<dbReference type="PANTHER" id="PTHR42939">
    <property type="entry name" value="ABC TRANSPORTER ATP-BINDING PROTEIN ALBC-RELATED"/>
    <property type="match status" value="1"/>
</dbReference>
<organism evidence="5 6">
    <name type="scientific">Sulfidibacter corallicola</name>
    <dbReference type="NCBI Taxonomy" id="2818388"/>
    <lineage>
        <taxon>Bacteria</taxon>
        <taxon>Pseudomonadati</taxon>
        <taxon>Acidobacteriota</taxon>
        <taxon>Holophagae</taxon>
        <taxon>Acanthopleuribacterales</taxon>
        <taxon>Acanthopleuribacteraceae</taxon>
        <taxon>Sulfidibacter</taxon>
    </lineage>
</organism>
<keyword evidence="2" id="KW-0547">Nucleotide-binding</keyword>
<protein>
    <submittedName>
        <fullName evidence="5">ABC transporter ATP-binding protein</fullName>
    </submittedName>
</protein>
<evidence type="ECO:0000256" key="3">
    <source>
        <dbReference type="ARBA" id="ARBA00022840"/>
    </source>
</evidence>
<accession>A0A8A4TM13</accession>
<dbReference type="CDD" id="cd03230">
    <property type="entry name" value="ABC_DR_subfamily_A"/>
    <property type="match status" value="1"/>
</dbReference>
<dbReference type="EMBL" id="CP071793">
    <property type="protein sequence ID" value="QTD50603.1"/>
    <property type="molecule type" value="Genomic_DNA"/>
</dbReference>
<dbReference type="SMART" id="SM00382">
    <property type="entry name" value="AAA"/>
    <property type="match status" value="1"/>
</dbReference>
<dbReference type="Proteomes" id="UP000663929">
    <property type="component" value="Chromosome"/>
</dbReference>
<keyword evidence="3 5" id="KW-0067">ATP-binding</keyword>
<dbReference type="GO" id="GO:0005524">
    <property type="term" value="F:ATP binding"/>
    <property type="evidence" value="ECO:0007669"/>
    <property type="project" value="UniProtKB-KW"/>
</dbReference>
<dbReference type="KEGG" id="scor:J3U87_33885"/>
<dbReference type="InterPro" id="IPR051782">
    <property type="entry name" value="ABC_Transporter_VariousFunc"/>
</dbReference>
<dbReference type="GO" id="GO:0016887">
    <property type="term" value="F:ATP hydrolysis activity"/>
    <property type="evidence" value="ECO:0007669"/>
    <property type="project" value="InterPro"/>
</dbReference>
<evidence type="ECO:0000313" key="5">
    <source>
        <dbReference type="EMBL" id="QTD50603.1"/>
    </source>
</evidence>
<dbReference type="PANTHER" id="PTHR42939:SF1">
    <property type="entry name" value="ABC TRANSPORTER ATP-BINDING PROTEIN ALBC-RELATED"/>
    <property type="match status" value="1"/>
</dbReference>